<gene>
    <name evidence="2" type="ORF">HW554_08755</name>
</gene>
<dbReference type="InterPro" id="IPR011658">
    <property type="entry name" value="PA14_dom"/>
</dbReference>
<dbReference type="InterPro" id="IPR013783">
    <property type="entry name" value="Ig-like_fold"/>
</dbReference>
<dbReference type="EMBL" id="JABKAU010000012">
    <property type="protein sequence ID" value="NVO31294.1"/>
    <property type="molecule type" value="Genomic_DNA"/>
</dbReference>
<dbReference type="Gene3D" id="2.60.40.3440">
    <property type="match status" value="2"/>
</dbReference>
<dbReference type="Gene3D" id="3.90.182.10">
    <property type="entry name" value="Toxin - Anthrax Protective Antigen,domain 1"/>
    <property type="match status" value="1"/>
</dbReference>
<protein>
    <submittedName>
        <fullName evidence="2">Cadherin-like domain-containing protein</fullName>
    </submittedName>
</protein>
<dbReference type="PROSITE" id="PS51820">
    <property type="entry name" value="PA14"/>
    <property type="match status" value="1"/>
</dbReference>
<dbReference type="InterPro" id="IPR037524">
    <property type="entry name" value="PA14/GLEYA"/>
</dbReference>
<dbReference type="InterPro" id="IPR001434">
    <property type="entry name" value="OmcB-like_DUF11"/>
</dbReference>
<dbReference type="Proteomes" id="UP000565521">
    <property type="component" value="Unassembled WGS sequence"/>
</dbReference>
<dbReference type="Pfam" id="PF17963">
    <property type="entry name" value="Big_9"/>
    <property type="match status" value="2"/>
</dbReference>
<dbReference type="RefSeq" id="WP_176908203.1">
    <property type="nucleotide sequence ID" value="NZ_JABKAU010000012.1"/>
</dbReference>
<proteinExistence type="predicted"/>
<dbReference type="NCBIfam" id="TIGR04183">
    <property type="entry name" value="Por_Secre_tail"/>
    <property type="match status" value="1"/>
</dbReference>
<dbReference type="Gene3D" id="2.60.40.10">
    <property type="entry name" value="Immunoglobulins"/>
    <property type="match status" value="1"/>
</dbReference>
<organism evidence="2 3">
    <name type="scientific">Hymenobacter lapidiphilus</name>
    <dbReference type="NCBI Taxonomy" id="2608003"/>
    <lineage>
        <taxon>Bacteria</taxon>
        <taxon>Pseudomonadati</taxon>
        <taxon>Bacteroidota</taxon>
        <taxon>Cytophagia</taxon>
        <taxon>Cytophagales</taxon>
        <taxon>Hymenobacteraceae</taxon>
        <taxon>Hymenobacter</taxon>
    </lineage>
</organism>
<comment type="caution">
    <text evidence="2">The sequence shown here is derived from an EMBL/GenBank/DDBJ whole genome shotgun (WGS) entry which is preliminary data.</text>
</comment>
<dbReference type="InterPro" id="IPR026444">
    <property type="entry name" value="Secre_tail"/>
</dbReference>
<dbReference type="SMART" id="SM00758">
    <property type="entry name" value="PA14"/>
    <property type="match status" value="1"/>
</dbReference>
<dbReference type="SUPFAM" id="SSF56988">
    <property type="entry name" value="Anthrax protective antigen"/>
    <property type="match status" value="1"/>
</dbReference>
<reference evidence="2 3" key="1">
    <citation type="submission" date="2020-05" db="EMBL/GenBank/DDBJ databases">
        <title>Hymenobacter terrestris sp. nov. and Hymenobacter lapidiphilus sp. nov., isolated from regoliths in Antarctica.</title>
        <authorList>
            <person name="Sedlacek I."/>
            <person name="Pantucek R."/>
            <person name="Zeman M."/>
            <person name="Holochova P."/>
            <person name="Kralova S."/>
            <person name="Stankova E."/>
            <person name="Sedo O."/>
            <person name="Micenkova L."/>
            <person name="Svec P."/>
            <person name="Gupta V."/>
            <person name="Sood U."/>
            <person name="Korpole U.S."/>
            <person name="Lal R."/>
        </authorList>
    </citation>
    <scope>NUCLEOTIDE SEQUENCE [LARGE SCALE GENOMIC DNA]</scope>
    <source>
        <strain evidence="2 3">P5342</strain>
    </source>
</reference>
<keyword evidence="3" id="KW-1185">Reference proteome</keyword>
<dbReference type="Pfam" id="PF01345">
    <property type="entry name" value="DUF11"/>
    <property type="match status" value="1"/>
</dbReference>
<evidence type="ECO:0000313" key="3">
    <source>
        <dbReference type="Proteomes" id="UP000565521"/>
    </source>
</evidence>
<dbReference type="Gene3D" id="2.60.120.260">
    <property type="entry name" value="Galactose-binding domain-like"/>
    <property type="match status" value="2"/>
</dbReference>
<sequence>MTKRLSLLYWLLLLLVIIPGIPAGAQNLITNPDFQSGNTGFTSGYTYVPNPNGTSSGAGQYVLVTRANAFNPGFGNFPDHTSGTGLYMVVDGAASSSTIIWQQTITGLTPNRNYQFSFWLLNAIGSNKARIQVSANSVDIGSPFTNPNDGGNWQLNTVTVNPGAGSQLILQVRDLETNGGGNDFGLDDFSLTAPVANPQLTVDDVVTASISTSATIQPTQISPLRATISGPSGATVSTYTLVTVPTVGTVRLGSSNGQVAVAGQVLSATQAGLLYYTPAGSTAQNVTFTYRATDSNGNFSANTATYSIPLTAPTTPPQNCGPTYGGGPSASGLWAEYYAGYFADIFSFFTNNTSGLTRIDPQLNFTGSSTTAADGWGNIIPPATAAGDGTDPNQFSTRHRGSVNIPVAGDYTFYLTSDDASYLWLDNAAFAPALANATINNGGAHGAVMVQNTVTLSAGLHNILIYYGEDGGGNVLTLEYSSTAGAGITRQIIPNSALCAGQSPLPPTAISVTNSPAMPSTNAATAIAGLAGNDPNAGGSVTSYIVATLPAAASGILYQGVGGAPVTVGQSLTAAEAATLSFDPDAGFSGNATFTFFAVNNAGIRSNLPATYTIPVVGPVADVTTALSGPATLGAGQPSGTYTATFTNNGPQPASQVTQTVRLPTGASMTPTQQAALPAGSSYDPGTNTITFGTTVPLASGATNTYTFSFTVPTSHGANTLLSTVGTSTGQGSNSAADTFTLNVTVQAGNLFVTGDDSNEVPANSPKTGNVILNDDNPANLANSGFVVQLVAGVSNGTLTLNANGSYTYTPASGYIGPDAFTYRVRVPGSTPEFSNTSTVSLNVYNSNQVCGIGTGTNLLVNPSFTQGNTAFSSDYGYVADVAGVNNELIPEALYSVGTDAANYHPSFAGTGRLGAGDNFMIVNGSQNLSIVYRQTITVQPNTYYSFSAFANSVNPGSPAQLGFVINGKSTSNVTTLGTTTSYQQIADLWFSGSNTTAVFEVRDVNKDFSGNDFGLDDLYFGTCTVGLTANDVLNRGLSNQSPATSISPVSASTAPGASPVASFTIRTLPDASTGVLLLNGTAVIPGQVIMLSNADQLTFDPSAGFVGTATFTYTATDNSGAGSSNTATFSIPVQDRPLPVTLVAFEAQAVRDTDARLTWRTATELNNSHFEVERSFDGRSFASVARVAGQGNSSSTTSYTRTDAGVAAKATGLVYYRLRQVDLDGTSSYSDVKTVRFSRIASISLAPNPTTATTELDLRQLPEGSYQVQVLDAVGRVVLATTARGGSQPTLDLRTAPSGTYIVLVRGEGGRQFSKRLVKQ</sequence>
<feature type="domain" description="PA14" evidence="1">
    <location>
        <begin position="328"/>
        <end position="497"/>
    </location>
</feature>
<name>A0A7Y7PP24_9BACT</name>
<dbReference type="Pfam" id="PF07691">
    <property type="entry name" value="PA14"/>
    <property type="match status" value="1"/>
</dbReference>
<dbReference type="Pfam" id="PF18962">
    <property type="entry name" value="Por_Secre_tail"/>
    <property type="match status" value="1"/>
</dbReference>
<evidence type="ECO:0000313" key="2">
    <source>
        <dbReference type="EMBL" id="NVO31294.1"/>
    </source>
</evidence>
<accession>A0A7Y7PP24</accession>
<evidence type="ECO:0000259" key="1">
    <source>
        <dbReference type="PROSITE" id="PS51820"/>
    </source>
</evidence>